<evidence type="ECO:0000256" key="6">
    <source>
        <dbReference type="ARBA" id="ARBA00022989"/>
    </source>
</evidence>
<dbReference type="Gene3D" id="1.20.5.1030">
    <property type="entry name" value="Preprotein translocase secy subunit"/>
    <property type="match status" value="1"/>
</dbReference>
<keyword evidence="11" id="KW-1185">Reference proteome</keyword>
<evidence type="ECO:0000256" key="5">
    <source>
        <dbReference type="ARBA" id="ARBA00022927"/>
    </source>
</evidence>
<evidence type="ECO:0000256" key="7">
    <source>
        <dbReference type="ARBA" id="ARBA00023010"/>
    </source>
</evidence>
<reference evidence="10 11" key="1">
    <citation type="submission" date="2023-03" db="EMBL/GenBank/DDBJ databases">
        <title>Complete genome of Arcanobacterium canis strain DSM 25104 isolated in 2010 from a canine otitis externa in Germany.</title>
        <authorList>
            <person name="Borowiak M."/>
            <person name="Kreitlow A."/>
            <person name="Malorny B."/>
            <person name="Laemmler C."/>
            <person name="Prenger-Berninghoff E."/>
            <person name="Ploetz M."/>
            <person name="Abdulmawjood A."/>
        </authorList>
    </citation>
    <scope>NUCLEOTIDE SEQUENCE [LARGE SCALE GENOMIC DNA]</scope>
    <source>
        <strain evidence="10 11">DSM 25104</strain>
    </source>
</reference>
<evidence type="ECO:0000256" key="2">
    <source>
        <dbReference type="ARBA" id="ARBA00022448"/>
    </source>
</evidence>
<keyword evidence="3 9" id="KW-1003">Cell membrane</keyword>
<dbReference type="InterPro" id="IPR005807">
    <property type="entry name" value="SecE_bac"/>
</dbReference>
<dbReference type="InterPro" id="IPR001901">
    <property type="entry name" value="Translocase_SecE/Sec61-g"/>
</dbReference>
<dbReference type="NCBIfam" id="TIGR00964">
    <property type="entry name" value="secE_bact"/>
    <property type="match status" value="1"/>
</dbReference>
<keyword evidence="2 9" id="KW-0813">Transport</keyword>
<dbReference type="PANTHER" id="PTHR33910">
    <property type="entry name" value="PROTEIN TRANSLOCASE SUBUNIT SECE"/>
    <property type="match status" value="1"/>
</dbReference>
<sequence>MNEARSSAVKEGFFARIITFFKEVIAEFKKVQRPTREELWKMFVTVVIFVTIIMVFVTAIDLVFNQSMFWIFG</sequence>
<evidence type="ECO:0000256" key="4">
    <source>
        <dbReference type="ARBA" id="ARBA00022692"/>
    </source>
</evidence>
<dbReference type="Proteomes" id="UP001215216">
    <property type="component" value="Chromosome"/>
</dbReference>
<evidence type="ECO:0000256" key="3">
    <source>
        <dbReference type="ARBA" id="ARBA00022475"/>
    </source>
</evidence>
<accession>A0ABY8FZM6</accession>
<comment type="similarity">
    <text evidence="9">Belongs to the SecE/SEC61-gamma family.</text>
</comment>
<feature type="transmembrane region" description="Helical" evidence="9">
    <location>
        <begin position="39"/>
        <end position="64"/>
    </location>
</feature>
<dbReference type="EMBL" id="CP121208">
    <property type="protein sequence ID" value="WFM83772.1"/>
    <property type="molecule type" value="Genomic_DNA"/>
</dbReference>
<keyword evidence="8 9" id="KW-0472">Membrane</keyword>
<evidence type="ECO:0000313" key="10">
    <source>
        <dbReference type="EMBL" id="WFM83772.1"/>
    </source>
</evidence>
<keyword evidence="4 9" id="KW-0812">Transmembrane</keyword>
<evidence type="ECO:0000256" key="8">
    <source>
        <dbReference type="ARBA" id="ARBA00023136"/>
    </source>
</evidence>
<dbReference type="Pfam" id="PF00584">
    <property type="entry name" value="SecE"/>
    <property type="match status" value="1"/>
</dbReference>
<comment type="subunit">
    <text evidence="9">Component of the Sec protein translocase complex. Heterotrimer consisting of SecY, SecE and SecG subunits. The heterotrimers can form oligomers, although 1 heterotrimer is thought to be able to translocate proteins. Interacts with the ribosome. Interacts with SecDF, and other proteins may be involved. Interacts with SecA.</text>
</comment>
<gene>
    <name evidence="9 10" type="primary">secE</name>
    <name evidence="10" type="ORF">P7079_01985</name>
</gene>
<proteinExistence type="inferred from homology"/>
<keyword evidence="5 9" id="KW-0653">Protein transport</keyword>
<dbReference type="InterPro" id="IPR038379">
    <property type="entry name" value="SecE_sf"/>
</dbReference>
<dbReference type="HAMAP" id="MF_00422">
    <property type="entry name" value="SecE"/>
    <property type="match status" value="1"/>
</dbReference>
<comment type="subcellular location">
    <subcellularLocation>
        <location evidence="9">Cell membrane</location>
        <topology evidence="9">Single-pass membrane protein</topology>
    </subcellularLocation>
    <subcellularLocation>
        <location evidence="1">Membrane</location>
    </subcellularLocation>
</comment>
<keyword evidence="6 9" id="KW-1133">Transmembrane helix</keyword>
<dbReference type="RefSeq" id="WP_278013167.1">
    <property type="nucleotide sequence ID" value="NZ_CP121208.1"/>
</dbReference>
<organism evidence="10 11">
    <name type="scientific">Arcanobacterium canis</name>
    <dbReference type="NCBI Taxonomy" id="999183"/>
    <lineage>
        <taxon>Bacteria</taxon>
        <taxon>Bacillati</taxon>
        <taxon>Actinomycetota</taxon>
        <taxon>Actinomycetes</taxon>
        <taxon>Actinomycetales</taxon>
        <taxon>Actinomycetaceae</taxon>
        <taxon>Arcanobacterium</taxon>
    </lineage>
</organism>
<comment type="function">
    <text evidence="9">Essential subunit of the Sec protein translocation channel SecYEG. Clamps together the 2 halves of SecY. May contact the channel plug during translocation.</text>
</comment>
<evidence type="ECO:0000256" key="1">
    <source>
        <dbReference type="ARBA" id="ARBA00004370"/>
    </source>
</evidence>
<evidence type="ECO:0000256" key="9">
    <source>
        <dbReference type="HAMAP-Rule" id="MF_00422"/>
    </source>
</evidence>
<name>A0ABY8FZM6_9ACTO</name>
<keyword evidence="7 9" id="KW-0811">Translocation</keyword>
<dbReference type="PANTHER" id="PTHR33910:SF1">
    <property type="entry name" value="PROTEIN TRANSLOCASE SUBUNIT SECE"/>
    <property type="match status" value="1"/>
</dbReference>
<protein>
    <recommendedName>
        <fullName evidence="9">Protein translocase subunit SecE</fullName>
    </recommendedName>
</protein>
<evidence type="ECO:0000313" key="11">
    <source>
        <dbReference type="Proteomes" id="UP001215216"/>
    </source>
</evidence>